<feature type="domain" description="Tyrosine-protein phosphatase" evidence="1">
    <location>
        <begin position="1"/>
        <end position="149"/>
    </location>
</feature>
<name>A0ABD6EX01_9BILA</name>
<dbReference type="InterPro" id="IPR050348">
    <property type="entry name" value="Protein-Tyr_Phosphatase"/>
</dbReference>
<dbReference type="PRINTS" id="PR00700">
    <property type="entry name" value="PRTYPHPHTASE"/>
</dbReference>
<dbReference type="AlphaFoldDB" id="A0ABD6EX01"/>
<evidence type="ECO:0000313" key="2">
    <source>
        <dbReference type="EMBL" id="MFH4984426.1"/>
    </source>
</evidence>
<dbReference type="Gene3D" id="3.90.190.10">
    <property type="entry name" value="Protein tyrosine phosphatase superfamily"/>
    <property type="match status" value="1"/>
</dbReference>
<dbReference type="Pfam" id="PF00102">
    <property type="entry name" value="Y_phosphatase"/>
    <property type="match status" value="1"/>
</dbReference>
<dbReference type="PROSITE" id="PS50055">
    <property type="entry name" value="TYR_PHOSPHATASE_PTP"/>
    <property type="match status" value="1"/>
</dbReference>
<dbReference type="EMBL" id="JBGFUD010017500">
    <property type="protein sequence ID" value="MFH4984426.1"/>
    <property type="molecule type" value="Genomic_DNA"/>
</dbReference>
<keyword evidence="3" id="KW-1185">Reference proteome</keyword>
<dbReference type="InterPro" id="IPR029021">
    <property type="entry name" value="Prot-tyrosine_phosphatase-like"/>
</dbReference>
<dbReference type="PANTHER" id="PTHR19134">
    <property type="entry name" value="RECEPTOR-TYPE TYROSINE-PROTEIN PHOSPHATASE"/>
    <property type="match status" value="1"/>
</dbReference>
<reference evidence="2 3" key="1">
    <citation type="submission" date="2024-08" db="EMBL/GenBank/DDBJ databases">
        <title>Gnathostoma spinigerum genome.</title>
        <authorList>
            <person name="Gonzalez-Bertolin B."/>
            <person name="Monzon S."/>
            <person name="Zaballos A."/>
            <person name="Jimenez P."/>
            <person name="Dekumyoy P."/>
            <person name="Varona S."/>
            <person name="Cuesta I."/>
            <person name="Sumanam S."/>
            <person name="Adisakwattana P."/>
            <person name="Gasser R.B."/>
            <person name="Hernandez-Gonzalez A."/>
            <person name="Young N.D."/>
            <person name="Perteguer M.J."/>
        </authorList>
    </citation>
    <scope>NUCLEOTIDE SEQUENCE [LARGE SCALE GENOMIC DNA]</scope>
    <source>
        <strain evidence="2">AL3</strain>
        <tissue evidence="2">Liver</tissue>
    </source>
</reference>
<sequence length="221" mass="25273">MHKLPHYESFEARASDKPDNSKKNRYGDIKAYDTTRVKLSQFCDDPSSDYINANFIKGYKGKRTFIATQGPVNASINDFWRMIWEHQVHIIVMLANLTERNRPQCAKYWPDEEDGAKMFDKIEVRPVERTLFNDYAIRTFELQRPKRAVANGSPSGHPAIVAYGNVDENGFVADATSVTVTSSREPTCIVPEEVKQFQQPSARRTRISLRTDGVTVWVLLL</sequence>
<organism evidence="2 3">
    <name type="scientific">Gnathostoma spinigerum</name>
    <dbReference type="NCBI Taxonomy" id="75299"/>
    <lineage>
        <taxon>Eukaryota</taxon>
        <taxon>Metazoa</taxon>
        <taxon>Ecdysozoa</taxon>
        <taxon>Nematoda</taxon>
        <taxon>Chromadorea</taxon>
        <taxon>Rhabditida</taxon>
        <taxon>Spirurina</taxon>
        <taxon>Gnathostomatomorpha</taxon>
        <taxon>Gnathostomatoidea</taxon>
        <taxon>Gnathostomatidae</taxon>
        <taxon>Gnathostoma</taxon>
    </lineage>
</organism>
<accession>A0ABD6EX01</accession>
<dbReference type="SMART" id="SM00194">
    <property type="entry name" value="PTPc"/>
    <property type="match status" value="1"/>
</dbReference>
<evidence type="ECO:0000259" key="1">
    <source>
        <dbReference type="PROSITE" id="PS50055"/>
    </source>
</evidence>
<dbReference type="InterPro" id="IPR000242">
    <property type="entry name" value="PTP_cat"/>
</dbReference>
<gene>
    <name evidence="2" type="ORF">AB6A40_011135</name>
</gene>
<dbReference type="PANTHER" id="PTHR19134:SF495">
    <property type="entry name" value="TYROSINE-PROTEIN PHOSPHATASE 69D"/>
    <property type="match status" value="1"/>
</dbReference>
<dbReference type="SUPFAM" id="SSF52799">
    <property type="entry name" value="(Phosphotyrosine protein) phosphatases II"/>
    <property type="match status" value="1"/>
</dbReference>
<comment type="caution">
    <text evidence="2">The sequence shown here is derived from an EMBL/GenBank/DDBJ whole genome shotgun (WGS) entry which is preliminary data.</text>
</comment>
<proteinExistence type="predicted"/>
<evidence type="ECO:0000313" key="3">
    <source>
        <dbReference type="Proteomes" id="UP001608902"/>
    </source>
</evidence>
<dbReference type="Proteomes" id="UP001608902">
    <property type="component" value="Unassembled WGS sequence"/>
</dbReference>
<protein>
    <recommendedName>
        <fullName evidence="1">Tyrosine-protein phosphatase domain-containing protein</fullName>
    </recommendedName>
</protein>